<keyword evidence="3" id="KW-0539">Nucleus</keyword>
<accession>A0A6G1JKN8</accession>
<dbReference type="InterPro" id="IPR001138">
    <property type="entry name" value="Zn2Cys6_DnaBD"/>
</dbReference>
<comment type="similarity">
    <text evidence="1">Belongs to the transferase hexapeptide repeat family.</text>
</comment>
<dbReference type="CDD" id="cd00067">
    <property type="entry name" value="GAL4"/>
    <property type="match status" value="1"/>
</dbReference>
<protein>
    <recommendedName>
        <fullName evidence="5">Zn(2)-C6 fungal-type domain-containing protein</fullName>
    </recommendedName>
</protein>
<organism evidence="6 7">
    <name type="scientific">Lentithecium fluviatile CBS 122367</name>
    <dbReference type="NCBI Taxonomy" id="1168545"/>
    <lineage>
        <taxon>Eukaryota</taxon>
        <taxon>Fungi</taxon>
        <taxon>Dikarya</taxon>
        <taxon>Ascomycota</taxon>
        <taxon>Pezizomycotina</taxon>
        <taxon>Dothideomycetes</taxon>
        <taxon>Pleosporomycetidae</taxon>
        <taxon>Pleosporales</taxon>
        <taxon>Massarineae</taxon>
        <taxon>Lentitheciaceae</taxon>
        <taxon>Lentithecium</taxon>
    </lineage>
</organism>
<feature type="compositionally biased region" description="Basic and acidic residues" evidence="4">
    <location>
        <begin position="188"/>
        <end position="210"/>
    </location>
</feature>
<evidence type="ECO:0000256" key="4">
    <source>
        <dbReference type="SAM" id="MobiDB-lite"/>
    </source>
</evidence>
<dbReference type="InterPro" id="IPR001451">
    <property type="entry name" value="Hexapep"/>
</dbReference>
<dbReference type="PANTHER" id="PTHR23416">
    <property type="entry name" value="SIALIC ACID SYNTHASE-RELATED"/>
    <property type="match status" value="1"/>
</dbReference>
<dbReference type="Pfam" id="PF00132">
    <property type="entry name" value="Hexapep"/>
    <property type="match status" value="1"/>
</dbReference>
<dbReference type="InterPro" id="IPR036864">
    <property type="entry name" value="Zn2-C6_fun-type_DNA-bd_sf"/>
</dbReference>
<dbReference type="GO" id="GO:0008374">
    <property type="term" value="F:O-acyltransferase activity"/>
    <property type="evidence" value="ECO:0007669"/>
    <property type="project" value="TreeGrafter"/>
</dbReference>
<dbReference type="InterPro" id="IPR024688">
    <property type="entry name" value="Mac_dom"/>
</dbReference>
<evidence type="ECO:0000256" key="2">
    <source>
        <dbReference type="ARBA" id="ARBA00022679"/>
    </source>
</evidence>
<dbReference type="AlphaFoldDB" id="A0A6G1JKN8"/>
<dbReference type="PROSITE" id="PS00463">
    <property type="entry name" value="ZN2_CY6_FUNGAL_1"/>
    <property type="match status" value="1"/>
</dbReference>
<dbReference type="SUPFAM" id="SSF51161">
    <property type="entry name" value="Trimeric LpxA-like enzymes"/>
    <property type="match status" value="1"/>
</dbReference>
<dbReference type="SMART" id="SM01266">
    <property type="entry name" value="Mac"/>
    <property type="match status" value="1"/>
</dbReference>
<keyword evidence="2" id="KW-0808">Transferase</keyword>
<feature type="compositionally biased region" description="Polar residues" evidence="4">
    <location>
        <begin position="91"/>
        <end position="105"/>
    </location>
</feature>
<dbReference type="OrthoDB" id="25818at2759"/>
<dbReference type="Gene3D" id="2.160.10.10">
    <property type="entry name" value="Hexapeptide repeat proteins"/>
    <property type="match status" value="1"/>
</dbReference>
<dbReference type="PANTHER" id="PTHR23416:SF76">
    <property type="entry name" value="ZN(II)2CYS6 TRANSCRIPTION FACTOR (EUROFUNG)"/>
    <property type="match status" value="1"/>
</dbReference>
<dbReference type="GO" id="GO:0016407">
    <property type="term" value="F:acetyltransferase activity"/>
    <property type="evidence" value="ECO:0007669"/>
    <property type="project" value="InterPro"/>
</dbReference>
<dbReference type="InterPro" id="IPR011004">
    <property type="entry name" value="Trimer_LpxA-like_sf"/>
</dbReference>
<evidence type="ECO:0000256" key="3">
    <source>
        <dbReference type="ARBA" id="ARBA00023242"/>
    </source>
</evidence>
<dbReference type="GO" id="GO:0008270">
    <property type="term" value="F:zinc ion binding"/>
    <property type="evidence" value="ECO:0007669"/>
    <property type="project" value="InterPro"/>
</dbReference>
<reference evidence="6" key="1">
    <citation type="journal article" date="2020" name="Stud. Mycol.">
        <title>101 Dothideomycetes genomes: a test case for predicting lifestyles and emergence of pathogens.</title>
        <authorList>
            <person name="Haridas S."/>
            <person name="Albert R."/>
            <person name="Binder M."/>
            <person name="Bloem J."/>
            <person name="Labutti K."/>
            <person name="Salamov A."/>
            <person name="Andreopoulos B."/>
            <person name="Baker S."/>
            <person name="Barry K."/>
            <person name="Bills G."/>
            <person name="Bluhm B."/>
            <person name="Cannon C."/>
            <person name="Castanera R."/>
            <person name="Culley D."/>
            <person name="Daum C."/>
            <person name="Ezra D."/>
            <person name="Gonzalez J."/>
            <person name="Henrissat B."/>
            <person name="Kuo A."/>
            <person name="Liang C."/>
            <person name="Lipzen A."/>
            <person name="Lutzoni F."/>
            <person name="Magnuson J."/>
            <person name="Mondo S."/>
            <person name="Nolan M."/>
            <person name="Ohm R."/>
            <person name="Pangilinan J."/>
            <person name="Park H.-J."/>
            <person name="Ramirez L."/>
            <person name="Alfaro M."/>
            <person name="Sun H."/>
            <person name="Tritt A."/>
            <person name="Yoshinaga Y."/>
            <person name="Zwiers L.-H."/>
            <person name="Turgeon B."/>
            <person name="Goodwin S."/>
            <person name="Spatafora J."/>
            <person name="Crous P."/>
            <person name="Grigoriev I."/>
        </authorList>
    </citation>
    <scope>NUCLEOTIDE SEQUENCE</scope>
    <source>
        <strain evidence="6">CBS 122367</strain>
    </source>
</reference>
<dbReference type="InterPro" id="IPR051159">
    <property type="entry name" value="Hexapeptide_acetyltransf"/>
</dbReference>
<feature type="compositionally biased region" description="Polar residues" evidence="4">
    <location>
        <begin position="400"/>
        <end position="416"/>
    </location>
</feature>
<proteinExistence type="inferred from homology"/>
<dbReference type="Gene3D" id="4.10.240.10">
    <property type="entry name" value="Zn(2)-C6 fungal-type DNA-binding domain"/>
    <property type="match status" value="1"/>
</dbReference>
<evidence type="ECO:0000313" key="6">
    <source>
        <dbReference type="EMBL" id="KAF2690719.1"/>
    </source>
</evidence>
<keyword evidence="7" id="KW-1185">Reference proteome</keyword>
<dbReference type="EMBL" id="MU005570">
    <property type="protein sequence ID" value="KAF2690719.1"/>
    <property type="molecule type" value="Genomic_DNA"/>
</dbReference>
<dbReference type="Pfam" id="PF00172">
    <property type="entry name" value="Zn_clus"/>
    <property type="match status" value="1"/>
</dbReference>
<evidence type="ECO:0000256" key="1">
    <source>
        <dbReference type="ARBA" id="ARBA00007274"/>
    </source>
</evidence>
<evidence type="ECO:0000259" key="5">
    <source>
        <dbReference type="PROSITE" id="PS50048"/>
    </source>
</evidence>
<dbReference type="Proteomes" id="UP000799291">
    <property type="component" value="Unassembled WGS sequence"/>
</dbReference>
<dbReference type="GO" id="GO:0000981">
    <property type="term" value="F:DNA-binding transcription factor activity, RNA polymerase II-specific"/>
    <property type="evidence" value="ECO:0007669"/>
    <property type="project" value="InterPro"/>
</dbReference>
<feature type="compositionally biased region" description="Pro residues" evidence="4">
    <location>
        <begin position="453"/>
        <end position="480"/>
    </location>
</feature>
<evidence type="ECO:0000313" key="7">
    <source>
        <dbReference type="Proteomes" id="UP000799291"/>
    </source>
</evidence>
<feature type="region of interest" description="Disordered" evidence="4">
    <location>
        <begin position="443"/>
        <end position="486"/>
    </location>
</feature>
<feature type="region of interest" description="Disordered" evidence="4">
    <location>
        <begin position="57"/>
        <end position="152"/>
    </location>
</feature>
<feature type="region of interest" description="Disordered" evidence="4">
    <location>
        <begin position="320"/>
        <end position="421"/>
    </location>
</feature>
<gene>
    <name evidence="6" type="ORF">K458DRAFT_426170</name>
</gene>
<name>A0A6G1JKN8_9PLEO</name>
<dbReference type="SUPFAM" id="SSF57701">
    <property type="entry name" value="Zn2/Cys6 DNA-binding domain"/>
    <property type="match status" value="1"/>
</dbReference>
<dbReference type="Pfam" id="PF12464">
    <property type="entry name" value="Mac"/>
    <property type="match status" value="1"/>
</dbReference>
<dbReference type="SMART" id="SM00066">
    <property type="entry name" value="GAL4"/>
    <property type="match status" value="1"/>
</dbReference>
<feature type="region of interest" description="Disordered" evidence="4">
    <location>
        <begin position="164"/>
        <end position="254"/>
    </location>
</feature>
<dbReference type="PROSITE" id="PS50048">
    <property type="entry name" value="ZN2_CY6_FUNGAL_2"/>
    <property type="match status" value="1"/>
</dbReference>
<sequence length="682" mass="75082">MPAVLHAPLTNTPGFMLNERTAEPLLPAFTAVNGRASPPSPRKLYAMNGMTTETLHVRPISRHSPERAQDPKASAPTRDDWNSVRNGPENGHQNGRPSPSLSDEGQSPHYPGKRKRSSSAEDSQSDNSPEGSVVVTRPRLDSYAPPTRDNSPNTVAQLQQLAMEHPQSRTLPPMERPDSERSWAQSRDVPHNGYHDSQHRDSRRMEHDGMNTHSASHSELNGMGDPNDLDHSNTTEMTRAGVQVDPKKRKRQFANRTKTGCGTCRRRKKKCDEAKPECNNCQRGGFICEGYANKVPWPKNGVPKPHPPLQARDRFPVDPAQLYHSHGTSRENYPETNGQNGTDGARSRPIAVEEHDRPPARNGWSGGWSEPPRASYPPEQHQPAEYSQPPQTPTHGRPPSSEQHVPPSSQAPSSRQHNPRIYHHTPQTMSQVVNNSPAVTAEAALHHQSQHPHQPPMAPPTAGPPAPPPSHFAPPPPPPQRSEKEKMLTGEPFQPFAPQLLEERERCKGAVYRFNNTSNSAVDISRDTRDRHFREILMARWTHHSRGNERPVCGHLGPGVYVDTPFMCDYGYNLSIADNVEIGTHCKLQDSGRISIGRNSTIGANVTIDTQRTPNDSKSIKGVRRTAVAAEVHIGENVHIGSNCTILAGVSIGNGAIIHPGSVVVRDIPAQCIARGPPADYV</sequence>
<feature type="domain" description="Zn(2)-C6 fungal-type" evidence="5">
    <location>
        <begin position="260"/>
        <end position="288"/>
    </location>
</feature>
<dbReference type="Pfam" id="PF14602">
    <property type="entry name" value="Hexapep_2"/>
    <property type="match status" value="1"/>
</dbReference>